<accession>A0A9W8MFQ1</accession>
<evidence type="ECO:0000256" key="4">
    <source>
        <dbReference type="ARBA" id="ARBA00022840"/>
    </source>
</evidence>
<feature type="region of interest" description="Disordered" evidence="5">
    <location>
        <begin position="1"/>
        <end position="69"/>
    </location>
</feature>
<dbReference type="Pfam" id="PF04408">
    <property type="entry name" value="WHD_HA2"/>
    <property type="match status" value="1"/>
</dbReference>
<dbReference type="Gene3D" id="3.40.50.300">
    <property type="entry name" value="P-loop containing nucleotide triphosphate hydrolases"/>
    <property type="match status" value="3"/>
</dbReference>
<dbReference type="SMART" id="SM00490">
    <property type="entry name" value="HELICc"/>
    <property type="match status" value="1"/>
</dbReference>
<keyword evidence="4" id="KW-0067">ATP-binding</keyword>
<dbReference type="PROSITE" id="PS51194">
    <property type="entry name" value="HELICASE_CTER"/>
    <property type="match status" value="1"/>
</dbReference>
<dbReference type="CDD" id="cd17917">
    <property type="entry name" value="DEXHc_RHA-like"/>
    <property type="match status" value="1"/>
</dbReference>
<dbReference type="FunFam" id="1.20.120.1080:FF:000002">
    <property type="entry name" value="Putative ATP-dependent RNA helicase DHX36"/>
    <property type="match status" value="1"/>
</dbReference>
<evidence type="ECO:0000313" key="8">
    <source>
        <dbReference type="EMBL" id="KAJ2928941.1"/>
    </source>
</evidence>
<keyword evidence="1" id="KW-0547">Nucleotide-binding</keyword>
<feature type="non-terminal residue" evidence="8">
    <location>
        <position position="1"/>
    </location>
</feature>
<feature type="compositionally biased region" description="Polar residues" evidence="5">
    <location>
        <begin position="40"/>
        <end position="68"/>
    </location>
</feature>
<dbReference type="InterPro" id="IPR056890">
    <property type="entry name" value="UBA_DHX29-like"/>
</dbReference>
<dbReference type="InterPro" id="IPR001650">
    <property type="entry name" value="Helicase_C-like"/>
</dbReference>
<proteinExistence type="predicted"/>
<organism evidence="8 9">
    <name type="scientific">Candolleomyces eurysporus</name>
    <dbReference type="NCBI Taxonomy" id="2828524"/>
    <lineage>
        <taxon>Eukaryota</taxon>
        <taxon>Fungi</taxon>
        <taxon>Dikarya</taxon>
        <taxon>Basidiomycota</taxon>
        <taxon>Agaricomycotina</taxon>
        <taxon>Agaricomycetes</taxon>
        <taxon>Agaricomycetidae</taxon>
        <taxon>Agaricales</taxon>
        <taxon>Agaricineae</taxon>
        <taxon>Psathyrellaceae</taxon>
        <taxon>Candolleomyces</taxon>
    </lineage>
</organism>
<evidence type="ECO:0000256" key="2">
    <source>
        <dbReference type="ARBA" id="ARBA00022801"/>
    </source>
</evidence>
<dbReference type="Pfam" id="PF24899">
    <property type="entry name" value="UBA_DHX29"/>
    <property type="match status" value="1"/>
</dbReference>
<feature type="region of interest" description="Disordered" evidence="5">
    <location>
        <begin position="374"/>
        <end position="444"/>
    </location>
</feature>
<dbReference type="CDD" id="cd18791">
    <property type="entry name" value="SF2_C_RHA"/>
    <property type="match status" value="1"/>
</dbReference>
<dbReference type="FunFam" id="3.40.50.300:FF:000819">
    <property type="entry name" value="ATP dependent RNA helicase, putative"/>
    <property type="match status" value="1"/>
</dbReference>
<dbReference type="PROSITE" id="PS51192">
    <property type="entry name" value="HELICASE_ATP_BIND_1"/>
    <property type="match status" value="1"/>
</dbReference>
<evidence type="ECO:0000259" key="6">
    <source>
        <dbReference type="PROSITE" id="PS51192"/>
    </source>
</evidence>
<dbReference type="OrthoDB" id="5600252at2759"/>
<dbReference type="GO" id="GO:0004386">
    <property type="term" value="F:helicase activity"/>
    <property type="evidence" value="ECO:0007669"/>
    <property type="project" value="UniProtKB-KW"/>
</dbReference>
<keyword evidence="9" id="KW-1185">Reference proteome</keyword>
<dbReference type="InterPro" id="IPR007502">
    <property type="entry name" value="Helicase-assoc_dom"/>
</dbReference>
<dbReference type="GO" id="GO:0005524">
    <property type="term" value="F:ATP binding"/>
    <property type="evidence" value="ECO:0007669"/>
    <property type="project" value="UniProtKB-KW"/>
</dbReference>
<evidence type="ECO:0000256" key="3">
    <source>
        <dbReference type="ARBA" id="ARBA00022806"/>
    </source>
</evidence>
<keyword evidence="3" id="KW-0347">Helicase</keyword>
<feature type="region of interest" description="Disordered" evidence="5">
    <location>
        <begin position="201"/>
        <end position="240"/>
    </location>
</feature>
<dbReference type="Pfam" id="PF21010">
    <property type="entry name" value="HA2_C"/>
    <property type="match status" value="1"/>
</dbReference>
<dbReference type="Pfam" id="PF00271">
    <property type="entry name" value="Helicase_C"/>
    <property type="match status" value="1"/>
</dbReference>
<dbReference type="SUPFAM" id="SSF52540">
    <property type="entry name" value="P-loop containing nucleoside triphosphate hydrolases"/>
    <property type="match status" value="2"/>
</dbReference>
<dbReference type="InterPro" id="IPR014001">
    <property type="entry name" value="Helicase_ATP-bd"/>
</dbReference>
<feature type="compositionally biased region" description="Acidic residues" evidence="5">
    <location>
        <begin position="415"/>
        <end position="424"/>
    </location>
</feature>
<evidence type="ECO:0000259" key="7">
    <source>
        <dbReference type="PROSITE" id="PS51194"/>
    </source>
</evidence>
<gene>
    <name evidence="8" type="ORF">H1R20_g8276</name>
</gene>
<feature type="domain" description="Helicase ATP-binding" evidence="6">
    <location>
        <begin position="701"/>
        <end position="822"/>
    </location>
</feature>
<feature type="compositionally biased region" description="Polar residues" evidence="5">
    <location>
        <begin position="210"/>
        <end position="229"/>
    </location>
</feature>
<feature type="region of interest" description="Disordered" evidence="5">
    <location>
        <begin position="263"/>
        <end position="307"/>
    </location>
</feature>
<comment type="caution">
    <text evidence="8">The sequence shown here is derived from an EMBL/GenBank/DDBJ whole genome shotgun (WGS) entry which is preliminary data.</text>
</comment>
<feature type="compositionally biased region" description="Acidic residues" evidence="5">
    <location>
        <begin position="296"/>
        <end position="307"/>
    </location>
</feature>
<protein>
    <recommendedName>
        <fullName evidence="10">P-loop containing nucleoside triphosphate hydrolase protein</fullName>
    </recommendedName>
</protein>
<feature type="compositionally biased region" description="Polar residues" evidence="5">
    <location>
        <begin position="263"/>
        <end position="272"/>
    </location>
</feature>
<dbReference type="Proteomes" id="UP001140091">
    <property type="component" value="Unassembled WGS sequence"/>
</dbReference>
<dbReference type="Pfam" id="PF07717">
    <property type="entry name" value="OB_NTP_bind"/>
    <property type="match status" value="1"/>
</dbReference>
<name>A0A9W8MFQ1_9AGAR</name>
<dbReference type="SMART" id="SM00847">
    <property type="entry name" value="HA2"/>
    <property type="match status" value="1"/>
</dbReference>
<evidence type="ECO:0000256" key="5">
    <source>
        <dbReference type="SAM" id="MobiDB-lite"/>
    </source>
</evidence>
<dbReference type="InterPro" id="IPR048333">
    <property type="entry name" value="HA2_WH"/>
</dbReference>
<keyword evidence="2" id="KW-0378">Hydrolase</keyword>
<feature type="compositionally biased region" description="Low complexity" evidence="5">
    <location>
        <begin position="273"/>
        <end position="292"/>
    </location>
</feature>
<dbReference type="GO" id="GO:0003723">
    <property type="term" value="F:RNA binding"/>
    <property type="evidence" value="ECO:0007669"/>
    <property type="project" value="TreeGrafter"/>
</dbReference>
<dbReference type="InterPro" id="IPR027417">
    <property type="entry name" value="P-loop_NTPase"/>
</dbReference>
<evidence type="ECO:0000256" key="1">
    <source>
        <dbReference type="ARBA" id="ARBA00022741"/>
    </source>
</evidence>
<dbReference type="Gene3D" id="1.20.120.1080">
    <property type="match status" value="1"/>
</dbReference>
<feature type="domain" description="Helicase C-terminal" evidence="7">
    <location>
        <begin position="917"/>
        <end position="1096"/>
    </location>
</feature>
<dbReference type="GO" id="GO:0016787">
    <property type="term" value="F:hydrolase activity"/>
    <property type="evidence" value="ECO:0007669"/>
    <property type="project" value="UniProtKB-KW"/>
</dbReference>
<sequence>MAPKKKKNQLKPVARGFATTSVPKKVDPLPESAETPLDVTPSSNTTADEQNQKTANGTSSKPEQSIADQAQDAERLASQALVDKYQEKTEKEISRMVKRAKMVETDRRNSKVFPQLDLDDAFKTQIFELIYDSKRWDEPRVMDETSEEKALTRLAVTYGILRRLGFSEERVEECLRAIPGVDLDEAYEWLAIHCLEEELQVKDKGDSPESRTPQTPSSKSSRLPQTPKTPSLPLVEPPLPDLKRLDASAPVFVPRFLQANSSETATPIDSNPESPKASKGSFSSPSASEAVSDPGSENDSDLSDTDDPTLEYVRLKLKCYELQTNRGLPQTHKKLVRLQQRISLLKGDTLFDEKAAEQQFRSEKTKADKVYLHNRLRGQVSTPPRTADAARGGKKNSTTPKPPTSEPRAKKGLFDDDADEDGDSEGGGVLGLLEPPKESTSDGRVITLREMNLPKHSSGRTPKSSLKDCVAKLDKYAAITYTIVSGSSRAVRASVSILWEGRRRDDWAMEDVACPDEAQAEQYIATIALHALTFPPTDGFAAGNVSVGGSQTFFRSLPPAFRDLWDELEAKRKESEDSINRALWTRLRTITADKYAASSKPCGKSTKTVQSGGAVGDAARSRGLRGFDAQLADSFAQRQASPLYQEMLEQRNSLPIAQYRDTIISALDESQVIVLSVVNLRKSHPLSSSTTCQEANIAGCVSRELGDHPNAIGSGNSLVGYSIRLESNISRNTRLAFVTNGIALRMLEGGTGAGGQGTAFDEITHIIIDEVHERSIESDFLLIVLKSLIKERPDLKVILMSATVDAEKISEYFGGCSTLHVPGRTFPVDVRFLEDAVEFTNWTVAENSPYARRSNDKFYRGKNRTEWSEELVAREEEEEEDDTASTLKEGMKFEKRYSPNTISTLNLIDERLIPYDLVIRLLEKICFEDPAYIPMSAAVLVFMPGLGEIRRLYDVLSEHPHFGSDAFRLYPLHSTLSSENQGAVFDIPPVGVRKIVISTNIAETGITIPDITCVIDTGKHREMRFDEKRQISRLIETFISKSNAAQRRGRAGRVQRGLCFHLFTKIRHDSQMQDNPLPEMMRLSLSDLALRIKIMKVKLGTSIEDVLSRALDPPVPINVQRAISMLVEVRALTNSEEITPLGRLLSKLPTDVHLGKFLLIATVFRCLDPALTIAATLNSKSPFVTPLGMEQEADRAKNSFRIDNSDFLTIHNAFSSWRRACGNTGVNIRKFCNKTYLSHQNLQQIEELRQQFLGFLVDTSFIQVDKNFVRDLGRARYGRNRTRFVNVPPEYDTNSKNYALINAALVAGLYPKVLSIDSKSGGLRTVTNNQSASFHPSSVNFGRKAVDFGVNHLAYFTLMHSKKLYAWETGPVDDLAMLLLCGETDFKLLSDTAVIDRKIKFNIPAKTNVALKHLREHLFEILSTQFRGQPVTETHVLWNELAANILGKIKPKDEREQTSITIVN</sequence>
<reference evidence="8" key="1">
    <citation type="submission" date="2022-06" db="EMBL/GenBank/DDBJ databases">
        <title>Genome Sequence of Candolleomyces eurysporus.</title>
        <authorList>
            <person name="Buettner E."/>
        </authorList>
    </citation>
    <scope>NUCLEOTIDE SEQUENCE</scope>
    <source>
        <strain evidence="8">VTCC 930004</strain>
    </source>
</reference>
<dbReference type="PANTHER" id="PTHR18934">
    <property type="entry name" value="ATP-DEPENDENT RNA HELICASE"/>
    <property type="match status" value="1"/>
</dbReference>
<evidence type="ECO:0000313" key="9">
    <source>
        <dbReference type="Proteomes" id="UP001140091"/>
    </source>
</evidence>
<evidence type="ECO:0008006" key="10">
    <source>
        <dbReference type="Google" id="ProtNLM"/>
    </source>
</evidence>
<dbReference type="PANTHER" id="PTHR18934:SF145">
    <property type="entry name" value="ATP-DEPENDENT RNA HELICASE DHX57-RELATED"/>
    <property type="match status" value="1"/>
</dbReference>
<dbReference type="InterPro" id="IPR011709">
    <property type="entry name" value="DEAD-box_helicase_OB_fold"/>
</dbReference>
<dbReference type="EMBL" id="JANBPK010000919">
    <property type="protein sequence ID" value="KAJ2928941.1"/>
    <property type="molecule type" value="Genomic_DNA"/>
</dbReference>